<feature type="compositionally biased region" description="Low complexity" evidence="1">
    <location>
        <begin position="31"/>
        <end position="53"/>
    </location>
</feature>
<feature type="region of interest" description="Disordered" evidence="1">
    <location>
        <begin position="25"/>
        <end position="53"/>
    </location>
</feature>
<dbReference type="EMBL" id="UIDG01000526">
    <property type="protein sequence ID" value="SUS08075.1"/>
    <property type="molecule type" value="Genomic_DNA"/>
</dbReference>
<proteinExistence type="predicted"/>
<dbReference type="Gene3D" id="3.30.1330.60">
    <property type="entry name" value="OmpA-like domain"/>
    <property type="match status" value="1"/>
</dbReference>
<evidence type="ECO:0008006" key="3">
    <source>
        <dbReference type="Google" id="ProtNLM"/>
    </source>
</evidence>
<evidence type="ECO:0000313" key="2">
    <source>
        <dbReference type="EMBL" id="SUS08075.1"/>
    </source>
</evidence>
<gene>
    <name evidence="2" type="ORF">DF3PB_5720003</name>
</gene>
<evidence type="ECO:0000256" key="1">
    <source>
        <dbReference type="SAM" id="MobiDB-lite"/>
    </source>
</evidence>
<dbReference type="AlphaFoldDB" id="A0A380TI41"/>
<sequence>MIKQTLVTCAAVLWLSACGSSTPAGSMGDKAAAPAPATAQSAPAGGVAAPPPAAAAAPAAPAAAAPPAPITALPYEEAFLKAANTLFSGAQLQGREGDPGGRHLLVIDPLVDGVTGNQVAATRSMEARLVDLARAQYPQFDVQPFTSSAVAAQPIVFVGTFTGVNDQGKTAGQRDAYRICFALADLKSGKIVAKSRVFSTMEGVDATPTPTFRDSPAWVKDEATEAYIKTCQATKIGDSLDPAYVDRILAAALISDAIEAYDARRYQDALELYTSAQGLPAGDQLRVHNGIYLSNWMLGRRDAAMVAFGRLIDFGLANQRLAVKFLFKPGSTAFWPDPQVSAPYTFWLREIAARGAKSGSCLEITGHTSPTGPEPLNERLSLLRAEVIKKRLDASAPALAGRTIANGVGSREALVGNGRDDLTDALDRRVEFKVIGC</sequence>
<reference evidence="2" key="1">
    <citation type="submission" date="2018-07" db="EMBL/GenBank/DDBJ databases">
        <authorList>
            <person name="Quirk P.G."/>
            <person name="Krulwich T.A."/>
        </authorList>
    </citation>
    <scope>NUCLEOTIDE SEQUENCE</scope>
</reference>
<protein>
    <recommendedName>
        <fullName evidence="3">OmpA-like domain-containing protein</fullName>
    </recommendedName>
</protein>
<dbReference type="PROSITE" id="PS51257">
    <property type="entry name" value="PROKAR_LIPOPROTEIN"/>
    <property type="match status" value="1"/>
</dbReference>
<dbReference type="SUPFAM" id="SSF103088">
    <property type="entry name" value="OmpA-like"/>
    <property type="match status" value="1"/>
</dbReference>
<name>A0A380TI41_9ZZZZ</name>
<accession>A0A380TI41</accession>
<dbReference type="InterPro" id="IPR036737">
    <property type="entry name" value="OmpA-like_sf"/>
</dbReference>
<organism evidence="2">
    <name type="scientific">metagenome</name>
    <dbReference type="NCBI Taxonomy" id="256318"/>
    <lineage>
        <taxon>unclassified sequences</taxon>
        <taxon>metagenomes</taxon>
    </lineage>
</organism>